<feature type="compositionally biased region" description="Basic residues" evidence="1">
    <location>
        <begin position="51"/>
        <end position="62"/>
    </location>
</feature>
<gene>
    <name evidence="2" type="ORF">NDU88_000474</name>
</gene>
<feature type="non-terminal residue" evidence="2">
    <location>
        <position position="73"/>
    </location>
</feature>
<evidence type="ECO:0000313" key="3">
    <source>
        <dbReference type="Proteomes" id="UP001066276"/>
    </source>
</evidence>
<name>A0AAV7M2J1_PLEWA</name>
<accession>A0AAV7M2J1</accession>
<dbReference type="EMBL" id="JANPWB010000014">
    <property type="protein sequence ID" value="KAJ1095308.1"/>
    <property type="molecule type" value="Genomic_DNA"/>
</dbReference>
<comment type="caution">
    <text evidence="2">The sequence shown here is derived from an EMBL/GenBank/DDBJ whole genome shotgun (WGS) entry which is preliminary data.</text>
</comment>
<keyword evidence="3" id="KW-1185">Reference proteome</keyword>
<sequence length="73" mass="7742">MPSTCASCGRHGGGGPAGPSIPRAGRKPSGSQEIKEIAWQQKTPFVSCVRRAGHVPPPHRAKQRDCYEEASTS</sequence>
<dbReference type="Proteomes" id="UP001066276">
    <property type="component" value="Chromosome 10"/>
</dbReference>
<evidence type="ECO:0000256" key="1">
    <source>
        <dbReference type="SAM" id="MobiDB-lite"/>
    </source>
</evidence>
<protein>
    <submittedName>
        <fullName evidence="2">Uncharacterized protein</fullName>
    </submittedName>
</protein>
<proteinExistence type="predicted"/>
<feature type="region of interest" description="Disordered" evidence="1">
    <location>
        <begin position="51"/>
        <end position="73"/>
    </location>
</feature>
<feature type="region of interest" description="Disordered" evidence="1">
    <location>
        <begin position="1"/>
        <end position="32"/>
    </location>
</feature>
<organism evidence="2 3">
    <name type="scientific">Pleurodeles waltl</name>
    <name type="common">Iberian ribbed newt</name>
    <dbReference type="NCBI Taxonomy" id="8319"/>
    <lineage>
        <taxon>Eukaryota</taxon>
        <taxon>Metazoa</taxon>
        <taxon>Chordata</taxon>
        <taxon>Craniata</taxon>
        <taxon>Vertebrata</taxon>
        <taxon>Euteleostomi</taxon>
        <taxon>Amphibia</taxon>
        <taxon>Batrachia</taxon>
        <taxon>Caudata</taxon>
        <taxon>Salamandroidea</taxon>
        <taxon>Salamandridae</taxon>
        <taxon>Pleurodelinae</taxon>
        <taxon>Pleurodeles</taxon>
    </lineage>
</organism>
<reference evidence="2" key="1">
    <citation type="journal article" date="2022" name="bioRxiv">
        <title>Sequencing and chromosome-scale assembly of the giantPleurodeles waltlgenome.</title>
        <authorList>
            <person name="Brown T."/>
            <person name="Elewa A."/>
            <person name="Iarovenko S."/>
            <person name="Subramanian E."/>
            <person name="Araus A.J."/>
            <person name="Petzold A."/>
            <person name="Susuki M."/>
            <person name="Suzuki K.-i.T."/>
            <person name="Hayashi T."/>
            <person name="Toyoda A."/>
            <person name="Oliveira C."/>
            <person name="Osipova E."/>
            <person name="Leigh N.D."/>
            <person name="Simon A."/>
            <person name="Yun M.H."/>
        </authorList>
    </citation>
    <scope>NUCLEOTIDE SEQUENCE</scope>
    <source>
        <strain evidence="2">20211129_DDA</strain>
        <tissue evidence="2">Liver</tissue>
    </source>
</reference>
<dbReference type="AlphaFoldDB" id="A0AAV7M2J1"/>
<evidence type="ECO:0000313" key="2">
    <source>
        <dbReference type="EMBL" id="KAJ1095308.1"/>
    </source>
</evidence>